<keyword evidence="6" id="KW-1185">Reference proteome</keyword>
<feature type="domain" description="DUF3048" evidence="4">
    <location>
        <begin position="255"/>
        <end position="356"/>
    </location>
</feature>
<dbReference type="Gene3D" id="3.50.90.10">
    <property type="entry name" value="YerB-like"/>
    <property type="match status" value="1"/>
</dbReference>
<dbReference type="EMBL" id="ABVQ01000027">
    <property type="protein sequence ID" value="EEC58911.1"/>
    <property type="molecule type" value="Genomic_DNA"/>
</dbReference>
<dbReference type="SUPFAM" id="SSF159774">
    <property type="entry name" value="YerB-like"/>
    <property type="match status" value="1"/>
</dbReference>
<dbReference type="AlphaFoldDB" id="B7AMZ5"/>
<proteinExistence type="predicted"/>
<evidence type="ECO:0000259" key="3">
    <source>
        <dbReference type="Pfam" id="PF11258"/>
    </source>
</evidence>
<evidence type="ECO:0008006" key="7">
    <source>
        <dbReference type="Google" id="ProtNLM"/>
    </source>
</evidence>
<accession>B7AMZ5</accession>
<dbReference type="Proteomes" id="UP000003136">
    <property type="component" value="Unassembled WGS sequence"/>
</dbReference>
<evidence type="ECO:0000256" key="1">
    <source>
        <dbReference type="SAM" id="MobiDB-lite"/>
    </source>
</evidence>
<dbReference type="PROSITE" id="PS51257">
    <property type="entry name" value="PROKAR_LIPOPROTEIN"/>
    <property type="match status" value="1"/>
</dbReference>
<organism evidence="5 6">
    <name type="scientific">[Bacteroides] pectinophilus ATCC 43243</name>
    <dbReference type="NCBI Taxonomy" id="483218"/>
    <lineage>
        <taxon>Bacteria</taxon>
        <taxon>Bacillati</taxon>
        <taxon>Bacillota</taxon>
        <taxon>Clostridia</taxon>
        <taxon>Eubacteriales</taxon>
    </lineage>
</organism>
<dbReference type="Pfam" id="PF11258">
    <property type="entry name" value="DUF3048"/>
    <property type="match status" value="1"/>
</dbReference>
<gene>
    <name evidence="5" type="ORF">BACPEC_00047</name>
</gene>
<feature type="signal peptide" evidence="2">
    <location>
        <begin position="1"/>
        <end position="25"/>
    </location>
</feature>
<keyword evidence="2" id="KW-0732">Signal</keyword>
<reference evidence="5 6" key="1">
    <citation type="submission" date="2008-11" db="EMBL/GenBank/DDBJ databases">
        <title>Draft genome sequence of Bacteroides pectinophilus (ATCC 43243).</title>
        <authorList>
            <person name="Sudarsanam P."/>
            <person name="Ley R."/>
            <person name="Guruge J."/>
            <person name="Turnbaugh P.J."/>
            <person name="Mahowald M."/>
            <person name="Liep D."/>
            <person name="Gordon J."/>
        </authorList>
    </citation>
    <scope>NUCLEOTIDE SEQUENCE [LARGE SCALE GENOMIC DNA]</scope>
    <source>
        <strain evidence="5 6">ATCC 43243</strain>
    </source>
</reference>
<evidence type="ECO:0000256" key="2">
    <source>
        <dbReference type="SAM" id="SignalP"/>
    </source>
</evidence>
<feature type="chain" id="PRO_5038412150" description="DUF3048 domain-containing protein" evidence="2">
    <location>
        <begin position="26"/>
        <end position="371"/>
    </location>
</feature>
<dbReference type="Pfam" id="PF17479">
    <property type="entry name" value="DUF3048_C"/>
    <property type="match status" value="1"/>
</dbReference>
<dbReference type="InterPro" id="IPR035328">
    <property type="entry name" value="DUF3048_C"/>
</dbReference>
<comment type="caution">
    <text evidence="5">The sequence shown here is derived from an EMBL/GenBank/DDBJ whole genome shotgun (WGS) entry which is preliminary data.</text>
</comment>
<sequence>MRRKGVIKKCAALSLALIMSMGTLAGCGKGGDSTTDTLPSQNESKVADANTDAKGEPATTDASHPNEARSMLTGKWVPADTANNSPVCVMYSNIKDAIPQSSISYADIVFESLVEGGITRLCAFFENKDNLVKIGPVRSCRLYYLFLAKEYEATYVHFGYSDLAEEYLKMDKMHSLDGMVYCGFYRSTDRVAPHNAYTSWQGIMDSVAAKGYPTTYPEGYRSPLQFNTDDNNDIDLSGDPIAQKCNKFVPGYPYNKPWFEYNAEDGLYYRYQFGDAHIDKETGEQLAFKNILVKYVTGDYVDGTPDYVNSDAGMALYITDGYAVPVTWWKLEEFGQTYYYGADGKEITVNQGKTFICYVEERYKDNVEVLP</sequence>
<feature type="domain" description="DUF3048" evidence="3">
    <location>
        <begin position="72"/>
        <end position="212"/>
    </location>
</feature>
<feature type="compositionally biased region" description="Polar residues" evidence="1">
    <location>
        <begin position="32"/>
        <end position="44"/>
    </location>
</feature>
<dbReference type="InterPro" id="IPR021416">
    <property type="entry name" value="DUF3048_N"/>
</dbReference>
<protein>
    <recommendedName>
        <fullName evidence="7">DUF3048 domain-containing protein</fullName>
    </recommendedName>
</protein>
<name>B7AMZ5_9FIRM</name>
<evidence type="ECO:0000313" key="5">
    <source>
        <dbReference type="EMBL" id="EEC58911.1"/>
    </source>
</evidence>
<dbReference type="eggNOG" id="COG1470">
    <property type="taxonomic scope" value="Bacteria"/>
</dbReference>
<evidence type="ECO:0000313" key="6">
    <source>
        <dbReference type="Proteomes" id="UP000003136"/>
    </source>
</evidence>
<dbReference type="InterPro" id="IPR023158">
    <property type="entry name" value="YerB-like_sf"/>
</dbReference>
<evidence type="ECO:0000259" key="4">
    <source>
        <dbReference type="Pfam" id="PF17479"/>
    </source>
</evidence>
<dbReference type="STRING" id="483218.BACPEC_00047"/>
<feature type="region of interest" description="Disordered" evidence="1">
    <location>
        <begin position="30"/>
        <end position="67"/>
    </location>
</feature>
<dbReference type="HOGENOM" id="CLU_045984_2_0_9"/>
<reference evidence="5 6" key="2">
    <citation type="submission" date="2008-11" db="EMBL/GenBank/DDBJ databases">
        <authorList>
            <person name="Fulton L."/>
            <person name="Clifton S."/>
            <person name="Fulton B."/>
            <person name="Xu J."/>
            <person name="Minx P."/>
            <person name="Pepin K.H."/>
            <person name="Johnson M."/>
            <person name="Bhonagiri V."/>
            <person name="Nash W.E."/>
            <person name="Mardis E.R."/>
            <person name="Wilson R.K."/>
        </authorList>
    </citation>
    <scope>NUCLEOTIDE SEQUENCE [LARGE SCALE GENOMIC DNA]</scope>
    <source>
        <strain evidence="5 6">ATCC 43243</strain>
    </source>
</reference>